<evidence type="ECO:0000256" key="1">
    <source>
        <dbReference type="SAM" id="Phobius"/>
    </source>
</evidence>
<reference evidence="2" key="1">
    <citation type="submission" date="2020-05" db="EMBL/GenBank/DDBJ databases">
        <authorList>
            <person name="Chiriac C."/>
            <person name="Salcher M."/>
            <person name="Ghai R."/>
            <person name="Kavagutti S V."/>
        </authorList>
    </citation>
    <scope>NUCLEOTIDE SEQUENCE</scope>
</reference>
<evidence type="ECO:0000313" key="2">
    <source>
        <dbReference type="EMBL" id="CAB4640189.1"/>
    </source>
</evidence>
<keyword evidence="1" id="KW-0472">Membrane</keyword>
<feature type="transmembrane region" description="Helical" evidence="1">
    <location>
        <begin position="12"/>
        <end position="34"/>
    </location>
</feature>
<keyword evidence="1" id="KW-1133">Transmembrane helix</keyword>
<dbReference type="AlphaFoldDB" id="A0A6J6JWV0"/>
<dbReference type="Pfam" id="PF09913">
    <property type="entry name" value="DUF2142"/>
    <property type="match status" value="1"/>
</dbReference>
<accession>A0A6J6JWV0</accession>
<feature type="transmembrane region" description="Helical" evidence="1">
    <location>
        <begin position="423"/>
        <end position="445"/>
    </location>
</feature>
<feature type="transmembrane region" description="Helical" evidence="1">
    <location>
        <begin position="360"/>
        <end position="378"/>
    </location>
</feature>
<organism evidence="2">
    <name type="scientific">freshwater metagenome</name>
    <dbReference type="NCBI Taxonomy" id="449393"/>
    <lineage>
        <taxon>unclassified sequences</taxon>
        <taxon>metagenomes</taxon>
        <taxon>ecological metagenomes</taxon>
    </lineage>
</organism>
<sequence length="490" mass="53317">MIDAMRQRVPSWFDGPLRLVAVVGIVVGLLFVFVTPPWSGGADEATHFARSLSMADGRLMPHKIDGKLISQIPESYRADEDLVIANFFGPALINGTMMRSLLRSTPKWENTFDYDTGATTAASPVAYLPSAIGMWVPNLLEAPGVVVLWFGRLANLFLYLLVIGFALRIAVAFRWTIALGAIIPMNLALASAVSPDGLTIASIALVVSVFTRVWAEAVNGDGEVVRSRDVNRATVVMVLGSGLLLAVSKPPYFLVLSLFGVLAVVARRNRTALAAGCAALAAIAVGGLSVVVAASSNYGGVAESISDPITVQPDVQKQRLFHDPIGFLRHCARDWFSRLNETVQIWSRRLGIWTSDPPRFLPWLLIASFVVAAVLYDLEWFRRFGGWLRWSVAAGVVTLIVSIYASAFIWFDDTTWGKHMGDQIARYTVPLFALALIGWVPRWTFSPIENVFAGRISRTVASRTALAVALISLTTAVVAAVINWVSTGRM</sequence>
<dbReference type="EMBL" id="CAEZVK010000176">
    <property type="protein sequence ID" value="CAB4640189.1"/>
    <property type="molecule type" value="Genomic_DNA"/>
</dbReference>
<name>A0A6J6JWV0_9ZZZZ</name>
<protein>
    <submittedName>
        <fullName evidence="2">Unannotated protein</fullName>
    </submittedName>
</protein>
<feature type="transmembrane region" description="Helical" evidence="1">
    <location>
        <begin position="465"/>
        <end position="485"/>
    </location>
</feature>
<feature type="transmembrane region" description="Helical" evidence="1">
    <location>
        <begin position="390"/>
        <end position="411"/>
    </location>
</feature>
<proteinExistence type="predicted"/>
<feature type="transmembrane region" description="Helical" evidence="1">
    <location>
        <begin position="272"/>
        <end position="294"/>
    </location>
</feature>
<feature type="transmembrane region" description="Helical" evidence="1">
    <location>
        <begin position="235"/>
        <end position="265"/>
    </location>
</feature>
<dbReference type="InterPro" id="IPR018674">
    <property type="entry name" value="DUF2142_membrane"/>
</dbReference>
<keyword evidence="1" id="KW-0812">Transmembrane</keyword>
<gene>
    <name evidence="2" type="ORF">UFOPK2000_01322</name>
</gene>